<comment type="caution">
    <text evidence="2">The sequence shown here is derived from an EMBL/GenBank/DDBJ whole genome shotgun (WGS) entry which is preliminary data.</text>
</comment>
<evidence type="ECO:0000313" key="2">
    <source>
        <dbReference type="EMBL" id="MDK3016935.1"/>
    </source>
</evidence>
<organism evidence="2 3">
    <name type="scientific">Pseudodonghicola flavimaris</name>
    <dbReference type="NCBI Taxonomy" id="3050036"/>
    <lineage>
        <taxon>Bacteria</taxon>
        <taxon>Pseudomonadati</taxon>
        <taxon>Pseudomonadota</taxon>
        <taxon>Alphaproteobacteria</taxon>
        <taxon>Rhodobacterales</taxon>
        <taxon>Paracoccaceae</taxon>
        <taxon>Pseudodonghicola</taxon>
    </lineage>
</organism>
<dbReference type="Gene3D" id="3.40.50.1820">
    <property type="entry name" value="alpha/beta hydrolase"/>
    <property type="match status" value="1"/>
</dbReference>
<protein>
    <submittedName>
        <fullName evidence="2">Alpha/beta fold hydrolase</fullName>
    </submittedName>
</protein>
<dbReference type="SUPFAM" id="SSF53474">
    <property type="entry name" value="alpha/beta-Hydrolases"/>
    <property type="match status" value="1"/>
</dbReference>
<gene>
    <name evidence="2" type="ORF">QO033_04560</name>
</gene>
<sequence>MTQTDKSPESDHLREELSVPFFWPMAAGIELGEAGLDLFRRNMKFVSLAEKVDHPPEPTWATANEIRLDLDTMRLRDFSAPGAGGVPVLVDAPFAGHSSTIADFGIGQSLVKTLLDNGIGRVLVTEWKSATPEMRDFDIDKYLAEINVVVDDLGGRVNLVGLCQGGWMSSMYASRFPDKVASLVLAGSPIDTNAGAGPIREMAHSLPLSFYKELVEQGGGRMLGKNMLAGWKNMHPDKQYVEKYLTLYEHVDDADYIARTENFESWYENPVDLPGVYYLQAIDLLFKQNLFAKGEFVALGQTLSLKSVTCPAYLLAGEADDITTKEQVFAARDLLGTPKKHIAEKLVPGGHIGLFMGSRTLKEAWPAIANWLKENGGA</sequence>
<dbReference type="InterPro" id="IPR051321">
    <property type="entry name" value="PHA/PHB_synthase"/>
</dbReference>
<dbReference type="Proteomes" id="UP001243757">
    <property type="component" value="Unassembled WGS sequence"/>
</dbReference>
<dbReference type="Pfam" id="PF06850">
    <property type="entry name" value="PHB_depo_C"/>
    <property type="match status" value="1"/>
</dbReference>
<dbReference type="PANTHER" id="PTHR36837">
    <property type="entry name" value="POLY(3-HYDROXYALKANOATE) POLYMERASE SUBUNIT PHAC"/>
    <property type="match status" value="1"/>
</dbReference>
<evidence type="ECO:0000313" key="3">
    <source>
        <dbReference type="Proteomes" id="UP001243757"/>
    </source>
</evidence>
<dbReference type="RefSeq" id="WP_284479757.1">
    <property type="nucleotide sequence ID" value="NZ_JASNJD010000003.1"/>
</dbReference>
<dbReference type="InterPro" id="IPR009656">
    <property type="entry name" value="PHB_depo_C"/>
</dbReference>
<proteinExistence type="predicted"/>
<accession>A0ABT7EX64</accession>
<reference evidence="2 3" key="1">
    <citation type="submission" date="2023-05" db="EMBL/GenBank/DDBJ databases">
        <title>Pseudodonghicola sp. nov.</title>
        <authorList>
            <person name="Huang J."/>
        </authorList>
    </citation>
    <scope>NUCLEOTIDE SEQUENCE [LARGE SCALE GENOMIC DNA]</scope>
    <source>
        <strain evidence="2 3">IC7</strain>
    </source>
</reference>
<dbReference type="EMBL" id="JASNJD010000003">
    <property type="protein sequence ID" value="MDK3016935.1"/>
    <property type="molecule type" value="Genomic_DNA"/>
</dbReference>
<dbReference type="PANTHER" id="PTHR36837:SF2">
    <property type="entry name" value="POLY(3-HYDROXYALKANOATE) POLYMERASE SUBUNIT PHAC"/>
    <property type="match status" value="1"/>
</dbReference>
<dbReference type="InterPro" id="IPR029058">
    <property type="entry name" value="AB_hydrolase_fold"/>
</dbReference>
<dbReference type="GO" id="GO:0016787">
    <property type="term" value="F:hydrolase activity"/>
    <property type="evidence" value="ECO:0007669"/>
    <property type="project" value="UniProtKB-KW"/>
</dbReference>
<feature type="domain" description="PHB de-polymerase C-terminal" evidence="1">
    <location>
        <begin position="187"/>
        <end position="374"/>
    </location>
</feature>
<evidence type="ECO:0000259" key="1">
    <source>
        <dbReference type="Pfam" id="PF06850"/>
    </source>
</evidence>
<keyword evidence="3" id="KW-1185">Reference proteome</keyword>
<name>A0ABT7EX64_9RHOB</name>
<keyword evidence="2" id="KW-0378">Hydrolase</keyword>